<dbReference type="EMBL" id="CP001742">
    <property type="protein sequence ID" value="ADL18787.1"/>
    <property type="molecule type" value="Genomic_DNA"/>
</dbReference>
<dbReference type="NCBIfam" id="NF004739">
    <property type="entry name" value="PRK06075.1"/>
    <property type="match status" value="1"/>
</dbReference>
<dbReference type="InterPro" id="IPR029014">
    <property type="entry name" value="NiFe-Hase_large"/>
</dbReference>
<dbReference type="Pfam" id="PF00346">
    <property type="entry name" value="Complex1_49kDa"/>
    <property type="match status" value="1"/>
</dbReference>
<protein>
    <submittedName>
        <fullName evidence="2">NADH-quinone oxidoreductase subunit D</fullName>
    </submittedName>
</protein>
<evidence type="ECO:0000313" key="3">
    <source>
        <dbReference type="Proteomes" id="UP000000346"/>
    </source>
</evidence>
<dbReference type="Gene3D" id="1.10.645.10">
    <property type="entry name" value="Cytochrome-c3 Hydrogenase, chain B"/>
    <property type="match status" value="1"/>
</dbReference>
<dbReference type="InParanoid" id="D9Q0E9"/>
<evidence type="ECO:0000313" key="2">
    <source>
        <dbReference type="EMBL" id="ADL18787.1"/>
    </source>
</evidence>
<dbReference type="InterPro" id="IPR022885">
    <property type="entry name" value="NDH1_su_D/H"/>
</dbReference>
<keyword evidence="3" id="KW-1185">Reference proteome</keyword>
<dbReference type="FunCoup" id="D9Q0E9">
    <property type="interactions" value="77"/>
</dbReference>
<accession>D9Q0E9</accession>
<dbReference type="eggNOG" id="arCOG01548">
    <property type="taxonomic scope" value="Archaea"/>
</dbReference>
<organism evidence="2 3">
    <name type="scientific">Acidilobus saccharovorans (strain DSM 16705 / JCM 18335 / VKM B-2471 / 345-15)</name>
    <dbReference type="NCBI Taxonomy" id="666510"/>
    <lineage>
        <taxon>Archaea</taxon>
        <taxon>Thermoproteota</taxon>
        <taxon>Thermoprotei</taxon>
        <taxon>Acidilobales</taxon>
        <taxon>Acidilobaceae</taxon>
        <taxon>Acidilobus</taxon>
    </lineage>
</organism>
<dbReference type="SUPFAM" id="SSF56762">
    <property type="entry name" value="HydB/Nqo4-like"/>
    <property type="match status" value="1"/>
</dbReference>
<dbReference type="HOGENOM" id="CLU_015134_1_2_2"/>
<dbReference type="PANTHER" id="PTHR11993:SF10">
    <property type="entry name" value="NADH DEHYDROGENASE [UBIQUINONE] IRON-SULFUR PROTEIN 2, MITOCHONDRIAL"/>
    <property type="match status" value="1"/>
</dbReference>
<feature type="domain" description="NADH-quinone oxidoreductase subunit D" evidence="1">
    <location>
        <begin position="124"/>
        <end position="401"/>
    </location>
</feature>
<name>D9Q0E9_ACIS3</name>
<dbReference type="Proteomes" id="UP000000346">
    <property type="component" value="Chromosome"/>
</dbReference>
<dbReference type="AlphaFoldDB" id="D9Q0E9"/>
<sequence>MEVRPVERNVYEVQIGPAHPGSGHMRIIVELDGDVMVRVDPDIGFVHRTMEKLAEGRDWIKNIPLFERMAILDACNITLPYVEAVEKLLDIEPPERAKYLRTLLCEINRIASHLYGMGIFGVFLGHSTLYMWAFGDREVFVQLAEDLTGARLTHSYPVFGGVRRDMPDDFPENARKAVRYMRNRLNEYAKIFLNNPNIRKRLEGVGVISKTRAAELGIAGPNARASGIKYDVRLVEPYEAYPELDFEIPVFEEGDSLARAWMRVEEIRQSLNIIEQAVDWLEKHPREGFMHDKFWKAAPKLYKDVYEGNIPYAGKYRVKLMPLFATLKVPAGKAAARVEAGRGEMFYYVESDGKDVPYRVRVVSPSFRNVIAFKYVMPGHRLMDLPTIYGSFDYFPPEWDR</sequence>
<reference evidence="2 3" key="1">
    <citation type="journal article" date="2010" name="Appl. Environ. Microbiol.">
        <title>The genome sequence of the crenarchaeon Acidilobus saccharovorans supports a new order, Acidilobales, and suggests an important ecological role in terrestrial acidic hot springs.</title>
        <authorList>
            <person name="Mardanov A.V."/>
            <person name="Svetlitchnyi V.A."/>
            <person name="Beletsky A.V."/>
            <person name="Prokofeva M.I."/>
            <person name="Bonch-Osmolovskaya E.A."/>
            <person name="Ravin N.V."/>
            <person name="Skryabin K.G."/>
        </authorList>
    </citation>
    <scope>NUCLEOTIDE SEQUENCE [LARGE SCALE GENOMIC DNA]</scope>
    <source>
        <strain evidence="3">DSM 16705 / JCM 18335 / VKM B-2471 / 345-15</strain>
    </source>
</reference>
<dbReference type="PANTHER" id="PTHR11993">
    <property type="entry name" value="NADH-UBIQUINONE OXIDOREDUCTASE 49 KDA SUBUNIT"/>
    <property type="match status" value="1"/>
</dbReference>
<dbReference type="STRING" id="666510.ASAC_0380"/>
<dbReference type="InterPro" id="IPR001135">
    <property type="entry name" value="NADH_Q_OxRdtase_suD"/>
</dbReference>
<dbReference type="KEGG" id="asc:ASAC_0380"/>
<dbReference type="GO" id="GO:0048038">
    <property type="term" value="F:quinone binding"/>
    <property type="evidence" value="ECO:0007669"/>
    <property type="project" value="InterPro"/>
</dbReference>
<evidence type="ECO:0000259" key="1">
    <source>
        <dbReference type="Pfam" id="PF00346"/>
    </source>
</evidence>
<gene>
    <name evidence="2" type="ordered locus">ASAC_0380</name>
</gene>
<dbReference type="GO" id="GO:0051287">
    <property type="term" value="F:NAD binding"/>
    <property type="evidence" value="ECO:0007669"/>
    <property type="project" value="InterPro"/>
</dbReference>
<dbReference type="GO" id="GO:0016651">
    <property type="term" value="F:oxidoreductase activity, acting on NAD(P)H"/>
    <property type="evidence" value="ECO:0007669"/>
    <property type="project" value="InterPro"/>
</dbReference>
<proteinExistence type="predicted"/>